<dbReference type="CDD" id="cd01335">
    <property type="entry name" value="Radical_SAM"/>
    <property type="match status" value="1"/>
</dbReference>
<dbReference type="InterPro" id="IPR007197">
    <property type="entry name" value="rSAM"/>
</dbReference>
<dbReference type="NCBIfam" id="TIGR01578">
    <property type="entry name" value="MiaB-like-B"/>
    <property type="match status" value="1"/>
</dbReference>
<evidence type="ECO:0000256" key="15">
    <source>
        <dbReference type="RuleBase" id="RU368081"/>
    </source>
</evidence>
<sequence length="524" mass="58997">MDDVNDIEDLITSVADAAEIGRNKPRNVVHLRHKAKNKPVQAQVVDYKPSSQVPGTQTIYIKTWGCSHNSSDGEYMAGLLSHYGYKITDDKTIADLWILNSCTVKNPAEDHFRNEITAGKKSGKFVVVAGCVPQGDQKSSFIQNLSVIGVQQIDRVIEVVEETLKGHTIRLLGQKKINGKKDGGARLQLPKIRKNKLIEIIAISTGCLNQCTYCKTKHARGNLGSYPPDEIVQRAIESFNDGAVELWLTSEDTGAYGLDIETNLPALLWRLVEIIPEGCMMRIGMTNPPYILNHLEEIAKILSHPRVYAFLHVPVQSGSNQVLADMKREYSIEEFEAVVNFLREKVPGVSIATDIICGFPTETEDDFSETMHICEKYKFPSLFINQFYPRKGTPAARLPKIPTDMVKTRTKRLTELFHSYTTYDHRVGEIQEILITEEAKSGNELIGHNKFYEQVIVPKESEALGKKMKVIVKSAKKHCLIAEKVHQPTKVFKDKLQRINNIYSAWPVFALIICVVARILWLLV</sequence>
<reference evidence="21" key="2">
    <citation type="submission" date="2025-04" db="UniProtKB">
        <authorList>
            <consortium name="RefSeq"/>
        </authorList>
    </citation>
    <scope>IDENTIFICATION</scope>
    <source>
        <tissue evidence="21">Whole body</tissue>
    </source>
</reference>
<dbReference type="GO" id="GO:0051539">
    <property type="term" value="F:4 iron, 4 sulfur cluster binding"/>
    <property type="evidence" value="ECO:0007669"/>
    <property type="project" value="UniProtKB-UniRule"/>
</dbReference>
<evidence type="ECO:0000256" key="2">
    <source>
        <dbReference type="ARBA" id="ARBA00004167"/>
    </source>
</evidence>
<keyword evidence="5 15" id="KW-0808">Transferase</keyword>
<dbReference type="InterPro" id="IPR013848">
    <property type="entry name" value="Methylthiotransferase_N"/>
</dbReference>
<dbReference type="NCBIfam" id="TIGR00089">
    <property type="entry name" value="MiaB/RimO family radical SAM methylthiotransferase"/>
    <property type="match status" value="1"/>
</dbReference>
<dbReference type="EMBL" id="GGMS01014664">
    <property type="protein sequence ID" value="MBY83867.1"/>
    <property type="molecule type" value="Transcribed_RNA"/>
</dbReference>
<evidence type="ECO:0000256" key="6">
    <source>
        <dbReference type="ARBA" id="ARBA00022691"/>
    </source>
</evidence>
<dbReference type="PANTHER" id="PTHR11918:SF45">
    <property type="entry name" value="THREONYLCARBAMOYLADENOSINE TRNA METHYLTHIOTRANSFERASE"/>
    <property type="match status" value="1"/>
</dbReference>
<keyword evidence="11 15" id="KW-0408">Iron</keyword>
<keyword evidence="7 15" id="KW-0812">Transmembrane</keyword>
<dbReference type="GO" id="GO:0046872">
    <property type="term" value="F:metal ion binding"/>
    <property type="evidence" value="ECO:0007669"/>
    <property type="project" value="UniProtKB-UniRule"/>
</dbReference>
<evidence type="ECO:0000256" key="3">
    <source>
        <dbReference type="ARBA" id="ARBA00008616"/>
    </source>
</evidence>
<dbReference type="InterPro" id="IPR005839">
    <property type="entry name" value="Methylthiotransferase"/>
</dbReference>
<keyword evidence="12 15" id="KW-0411">Iron-sulfur</keyword>
<dbReference type="PROSITE" id="PS01278">
    <property type="entry name" value="MTTASE_RADICAL"/>
    <property type="match status" value="1"/>
</dbReference>
<dbReference type="AlphaFoldDB" id="A0A2S2R1G1"/>
<evidence type="ECO:0000313" key="21">
    <source>
        <dbReference type="RefSeq" id="XP_025412524.1"/>
    </source>
</evidence>
<dbReference type="PROSITE" id="PS51449">
    <property type="entry name" value="MTTASE_N"/>
    <property type="match status" value="1"/>
</dbReference>
<protein>
    <recommendedName>
        <fullName evidence="15">tRNA-t(6)A37 methylthiotransferase</fullName>
        <ecNumber evidence="15">2.8.4.5</ecNumber>
    </recommendedName>
</protein>
<dbReference type="SFLD" id="SFLDS00029">
    <property type="entry name" value="Radical_SAM"/>
    <property type="match status" value="1"/>
</dbReference>
<evidence type="ECO:0000259" key="16">
    <source>
        <dbReference type="PROSITE" id="PS50926"/>
    </source>
</evidence>
<evidence type="ECO:0000256" key="1">
    <source>
        <dbReference type="ARBA" id="ARBA00002399"/>
    </source>
</evidence>
<keyword evidence="4 15" id="KW-0004">4Fe-4S</keyword>
<dbReference type="SUPFAM" id="SSF102114">
    <property type="entry name" value="Radical SAM enzymes"/>
    <property type="match status" value="1"/>
</dbReference>
<evidence type="ECO:0000256" key="12">
    <source>
        <dbReference type="ARBA" id="ARBA00023014"/>
    </source>
</evidence>
<evidence type="ECO:0000256" key="4">
    <source>
        <dbReference type="ARBA" id="ARBA00022485"/>
    </source>
</evidence>
<proteinExistence type="inferred from homology"/>
<dbReference type="SFLD" id="SFLDG01082">
    <property type="entry name" value="B12-binding_domain_containing"/>
    <property type="match status" value="1"/>
</dbReference>
<dbReference type="Pfam" id="PF01938">
    <property type="entry name" value="TRAM"/>
    <property type="match status" value="1"/>
</dbReference>
<comment type="catalytic activity">
    <reaction evidence="14 15">
        <text>N(6)-L-threonylcarbamoyladenosine(37) in tRNA + (sulfur carrier)-SH + AH2 + 2 S-adenosyl-L-methionine = 2-methylsulfanyl-N(6)-L-threonylcarbamoyladenosine(37) in tRNA + (sulfur carrier)-H + 5'-deoxyadenosine + L-methionine + A + S-adenosyl-L-homocysteine + 2 H(+)</text>
        <dbReference type="Rhea" id="RHEA:37075"/>
        <dbReference type="Rhea" id="RHEA-COMP:10163"/>
        <dbReference type="Rhea" id="RHEA-COMP:11092"/>
        <dbReference type="Rhea" id="RHEA-COMP:14737"/>
        <dbReference type="Rhea" id="RHEA-COMP:14739"/>
        <dbReference type="ChEBI" id="CHEBI:13193"/>
        <dbReference type="ChEBI" id="CHEBI:15378"/>
        <dbReference type="ChEBI" id="CHEBI:17319"/>
        <dbReference type="ChEBI" id="CHEBI:17499"/>
        <dbReference type="ChEBI" id="CHEBI:29917"/>
        <dbReference type="ChEBI" id="CHEBI:57844"/>
        <dbReference type="ChEBI" id="CHEBI:57856"/>
        <dbReference type="ChEBI" id="CHEBI:59789"/>
        <dbReference type="ChEBI" id="CHEBI:64428"/>
        <dbReference type="ChEBI" id="CHEBI:74418"/>
        <dbReference type="ChEBI" id="CHEBI:74420"/>
        <dbReference type="EC" id="2.8.4.5"/>
    </reaction>
</comment>
<keyword evidence="20" id="KW-1185">Reference proteome</keyword>
<keyword evidence="9 15" id="KW-0479">Metal-binding</keyword>
<comment type="similarity">
    <text evidence="3 15">Belongs to the methylthiotransferase family. CDKAL1 subfamily.</text>
</comment>
<reference evidence="19" key="1">
    <citation type="submission" date="2018-04" db="EMBL/GenBank/DDBJ databases">
        <title>Transcriptome assembly of Sipha flava.</title>
        <authorList>
            <person name="Scully E.D."/>
            <person name="Geib S.M."/>
            <person name="Palmer N.A."/>
            <person name="Koch K."/>
            <person name="Bradshaw J."/>
            <person name="Heng-Moss T."/>
            <person name="Sarath G."/>
        </authorList>
    </citation>
    <scope>NUCLEOTIDE SEQUENCE</scope>
</reference>
<accession>A0A2S2R1G1</accession>
<evidence type="ECO:0000259" key="17">
    <source>
        <dbReference type="PROSITE" id="PS51449"/>
    </source>
</evidence>
<feature type="domain" description="Radical SAM core" evidence="18">
    <location>
        <begin position="193"/>
        <end position="424"/>
    </location>
</feature>
<keyword evidence="6 15" id="KW-0949">S-adenosyl-L-methionine</keyword>
<evidence type="ECO:0000256" key="10">
    <source>
        <dbReference type="ARBA" id="ARBA00022989"/>
    </source>
</evidence>
<evidence type="ECO:0000256" key="9">
    <source>
        <dbReference type="ARBA" id="ARBA00022723"/>
    </source>
</evidence>
<dbReference type="InterPro" id="IPR020612">
    <property type="entry name" value="Methylthiotransferase_CS"/>
</dbReference>
<dbReference type="Proteomes" id="UP000694846">
    <property type="component" value="Unplaced"/>
</dbReference>
<dbReference type="InterPro" id="IPR002792">
    <property type="entry name" value="TRAM_dom"/>
</dbReference>
<evidence type="ECO:0000256" key="14">
    <source>
        <dbReference type="ARBA" id="ARBA00051661"/>
    </source>
</evidence>
<dbReference type="PROSITE" id="PS51918">
    <property type="entry name" value="RADICAL_SAM"/>
    <property type="match status" value="1"/>
</dbReference>
<dbReference type="InterPro" id="IPR006638">
    <property type="entry name" value="Elp3/MiaA/NifB-like_rSAM"/>
</dbReference>
<dbReference type="Pfam" id="PF00919">
    <property type="entry name" value="UPF0004"/>
    <property type="match status" value="1"/>
</dbReference>
<feature type="domain" description="MTTase N-terminal" evidence="17">
    <location>
        <begin position="57"/>
        <end position="165"/>
    </location>
</feature>
<evidence type="ECO:0000256" key="13">
    <source>
        <dbReference type="ARBA" id="ARBA00023136"/>
    </source>
</evidence>
<dbReference type="GO" id="GO:0005789">
    <property type="term" value="C:endoplasmic reticulum membrane"/>
    <property type="evidence" value="ECO:0007669"/>
    <property type="project" value="UniProtKB-SubCell"/>
</dbReference>
<dbReference type="InterPro" id="IPR058240">
    <property type="entry name" value="rSAM_sf"/>
</dbReference>
<keyword evidence="15" id="KW-0256">Endoplasmic reticulum</keyword>
<name>A0A2S2R1G1_9HEMI</name>
<evidence type="ECO:0000256" key="11">
    <source>
        <dbReference type="ARBA" id="ARBA00023004"/>
    </source>
</evidence>
<evidence type="ECO:0000313" key="20">
    <source>
        <dbReference type="Proteomes" id="UP000694846"/>
    </source>
</evidence>
<evidence type="ECO:0000256" key="7">
    <source>
        <dbReference type="ARBA" id="ARBA00022692"/>
    </source>
</evidence>
<dbReference type="EC" id="2.8.4.5" evidence="15"/>
<dbReference type="RefSeq" id="XP_025412524.1">
    <property type="nucleotide sequence ID" value="XM_025556739.1"/>
</dbReference>
<dbReference type="FunFam" id="3.80.30.20:FF:000002">
    <property type="entry name" value="threonylcarbamoyladenosine tRNA methylthiotransferase isoform X2"/>
    <property type="match status" value="1"/>
</dbReference>
<evidence type="ECO:0000259" key="18">
    <source>
        <dbReference type="PROSITE" id="PS51918"/>
    </source>
</evidence>
<dbReference type="InterPro" id="IPR038135">
    <property type="entry name" value="Methylthiotransferase_N_sf"/>
</dbReference>
<comment type="function">
    <text evidence="1 15">Catalyzes the methylthiolation of N6-threonylcarbamoyladenosine (t(6)A), leading to the formation of 2-methylthio-N6-threonylcarbamoyladenosine (ms(2)t(6)A) at position 37 in tRNAs that read codons beginning with adenine.</text>
</comment>
<dbReference type="Gene3D" id="3.80.30.20">
    <property type="entry name" value="tm_1862 like domain"/>
    <property type="match status" value="1"/>
</dbReference>
<dbReference type="OrthoDB" id="1730074at2759"/>
<dbReference type="Gene3D" id="3.40.50.12160">
    <property type="entry name" value="Methylthiotransferase, N-terminal domain"/>
    <property type="match status" value="1"/>
</dbReference>
<feature type="domain" description="TRAM" evidence="16">
    <location>
        <begin position="424"/>
        <end position="486"/>
    </location>
</feature>
<evidence type="ECO:0000313" key="19">
    <source>
        <dbReference type="EMBL" id="MBY83867.1"/>
    </source>
</evidence>
<dbReference type="GO" id="GO:0035598">
    <property type="term" value="F:tRNA (N(6)-L-threonylcarbamoyladenosine(37)-C(2))-methylthiotransferase activity"/>
    <property type="evidence" value="ECO:0007669"/>
    <property type="project" value="UniProtKB-UniRule"/>
</dbReference>
<organism evidence="19">
    <name type="scientific">Sipha flava</name>
    <name type="common">yellow sugarcane aphid</name>
    <dbReference type="NCBI Taxonomy" id="143950"/>
    <lineage>
        <taxon>Eukaryota</taxon>
        <taxon>Metazoa</taxon>
        <taxon>Ecdysozoa</taxon>
        <taxon>Arthropoda</taxon>
        <taxon>Hexapoda</taxon>
        <taxon>Insecta</taxon>
        <taxon>Pterygota</taxon>
        <taxon>Neoptera</taxon>
        <taxon>Paraneoptera</taxon>
        <taxon>Hemiptera</taxon>
        <taxon>Sternorrhyncha</taxon>
        <taxon>Aphidomorpha</taxon>
        <taxon>Aphidoidea</taxon>
        <taxon>Aphididae</taxon>
        <taxon>Sipha</taxon>
    </lineage>
</organism>
<dbReference type="InterPro" id="IPR006466">
    <property type="entry name" value="MiaB-like_arc_euk"/>
</dbReference>
<gene>
    <name evidence="19" type="primary">cdkal1</name>
    <name evidence="21" type="synonym">LOC112684993</name>
    <name evidence="19" type="ORF">g.12620</name>
</gene>
<evidence type="ECO:0000256" key="8">
    <source>
        <dbReference type="ARBA" id="ARBA00022694"/>
    </source>
</evidence>
<comment type="cofactor">
    <cofactor evidence="15">
        <name>[4Fe-4S] cluster</name>
        <dbReference type="ChEBI" id="CHEBI:49883"/>
    </cofactor>
    <text evidence="15">Binds 1 or 2 [4Fe-4S] cluster. One cluster is coordinated with 3 cysteines and an exchangeable S-adenosyl-L-methionine.</text>
</comment>
<evidence type="ECO:0000256" key="5">
    <source>
        <dbReference type="ARBA" id="ARBA00022679"/>
    </source>
</evidence>
<dbReference type="SMART" id="SM00729">
    <property type="entry name" value="Elp3"/>
    <property type="match status" value="1"/>
</dbReference>
<keyword evidence="13 15" id="KW-0472">Membrane</keyword>
<dbReference type="PROSITE" id="PS50926">
    <property type="entry name" value="TRAM"/>
    <property type="match status" value="1"/>
</dbReference>
<feature type="transmembrane region" description="Helical" evidence="15">
    <location>
        <begin position="503"/>
        <end position="523"/>
    </location>
</feature>
<keyword evidence="10 15" id="KW-1133">Transmembrane helix</keyword>
<dbReference type="FunFam" id="3.40.50.12160:FF:000005">
    <property type="entry name" value="threonylcarbamoyladenosine tRNA methylthiotransferase isoform X1"/>
    <property type="match status" value="1"/>
</dbReference>
<dbReference type="Pfam" id="PF04055">
    <property type="entry name" value="Radical_SAM"/>
    <property type="match status" value="1"/>
</dbReference>
<comment type="subcellular location">
    <subcellularLocation>
        <location evidence="15">Endoplasmic reticulum membrane</location>
        <topology evidence="15">Single-pass membrane protein</topology>
    </subcellularLocation>
    <subcellularLocation>
        <location evidence="2">Membrane</location>
        <topology evidence="2">Single-pass membrane protein</topology>
    </subcellularLocation>
</comment>
<keyword evidence="8 15" id="KW-0819">tRNA processing</keyword>
<dbReference type="InterPro" id="IPR023404">
    <property type="entry name" value="rSAM_horseshoe"/>
</dbReference>
<dbReference type="PANTHER" id="PTHR11918">
    <property type="entry name" value="RADICAL SAM PROTEINS"/>
    <property type="match status" value="1"/>
</dbReference>